<dbReference type="Proteomes" id="UP000004371">
    <property type="component" value="Unassembled WGS sequence"/>
</dbReference>
<protein>
    <submittedName>
        <fullName evidence="2">Uncharacterized protein</fullName>
    </submittedName>
</protein>
<feature type="transmembrane region" description="Helical" evidence="1">
    <location>
        <begin position="35"/>
        <end position="52"/>
    </location>
</feature>
<evidence type="ECO:0000313" key="2">
    <source>
        <dbReference type="EMBL" id="EGA63504.1"/>
    </source>
</evidence>
<feature type="transmembrane region" description="Helical" evidence="1">
    <location>
        <begin position="76"/>
        <end position="94"/>
    </location>
</feature>
<feature type="transmembrane region" description="Helical" evidence="1">
    <location>
        <begin position="6"/>
        <end position="28"/>
    </location>
</feature>
<gene>
    <name evidence="2" type="ORF">VIBR0546_09439</name>
</gene>
<name>E8M0H9_9VIBR</name>
<sequence length="99" mass="11292">MDELATFTSLLYVVPLVVFALVVFELLSPSAIERVLLIATFFTVVLLSYLWIDALHCCLEPSEQKEVGYISDKARLLIDSLIVLALYLYIYKVLKFDTQ</sequence>
<organism evidence="2 3">
    <name type="scientific">Vibrio brasiliensis LMG 20546</name>
    <dbReference type="NCBI Taxonomy" id="945543"/>
    <lineage>
        <taxon>Bacteria</taxon>
        <taxon>Pseudomonadati</taxon>
        <taxon>Pseudomonadota</taxon>
        <taxon>Gammaproteobacteria</taxon>
        <taxon>Vibrionales</taxon>
        <taxon>Vibrionaceae</taxon>
        <taxon>Vibrio</taxon>
        <taxon>Vibrio oreintalis group</taxon>
    </lineage>
</organism>
<keyword evidence="1" id="KW-0812">Transmembrane</keyword>
<dbReference type="EMBL" id="AEVS01000116">
    <property type="protein sequence ID" value="EGA63504.1"/>
    <property type="molecule type" value="Genomic_DNA"/>
</dbReference>
<keyword evidence="1" id="KW-0472">Membrane</keyword>
<comment type="caution">
    <text evidence="2">The sequence shown here is derived from an EMBL/GenBank/DDBJ whole genome shotgun (WGS) entry which is preliminary data.</text>
</comment>
<evidence type="ECO:0000256" key="1">
    <source>
        <dbReference type="SAM" id="Phobius"/>
    </source>
</evidence>
<proteinExistence type="predicted"/>
<keyword evidence="1" id="KW-1133">Transmembrane helix</keyword>
<dbReference type="STRING" id="945543.VIBR0546_09439"/>
<accession>E8M0H9</accession>
<reference evidence="2 3" key="1">
    <citation type="journal article" date="2012" name="Int. J. Syst. Evol. Microbiol.">
        <title>Vibrio caribbeanicus sp. nov., isolated from the marine sponge Scleritoderma cyanea.</title>
        <authorList>
            <person name="Hoffmann M."/>
            <person name="Monday S.R."/>
            <person name="Allard M.W."/>
            <person name="Strain E.A."/>
            <person name="Whittaker P."/>
            <person name="Naum M."/>
            <person name="McCarthy P.J."/>
            <person name="Lopez J.V."/>
            <person name="Fischer M."/>
            <person name="Brown E.W."/>
        </authorList>
    </citation>
    <scope>NUCLEOTIDE SEQUENCE [LARGE SCALE GENOMIC DNA]</scope>
    <source>
        <strain evidence="2 3">LMG 20546</strain>
    </source>
</reference>
<keyword evidence="3" id="KW-1185">Reference proteome</keyword>
<dbReference type="AlphaFoldDB" id="E8M0H9"/>
<evidence type="ECO:0000313" key="3">
    <source>
        <dbReference type="Proteomes" id="UP000004371"/>
    </source>
</evidence>